<keyword evidence="8" id="KW-1185">Reference proteome</keyword>
<accession>A0ABW4JFZ9</accession>
<evidence type="ECO:0000313" key="7">
    <source>
        <dbReference type="EMBL" id="MFD1674865.1"/>
    </source>
</evidence>
<evidence type="ECO:0000256" key="1">
    <source>
        <dbReference type="ARBA" id="ARBA00022491"/>
    </source>
</evidence>
<dbReference type="InterPro" id="IPR000551">
    <property type="entry name" value="MerR-type_HTH_dom"/>
</dbReference>
<dbReference type="PROSITE" id="PS50937">
    <property type="entry name" value="HTH_MERR_2"/>
    <property type="match status" value="1"/>
</dbReference>
<feature type="coiled-coil region" evidence="5">
    <location>
        <begin position="152"/>
        <end position="212"/>
    </location>
</feature>
<dbReference type="PANTHER" id="PTHR30204:SF69">
    <property type="entry name" value="MERR-FAMILY TRANSCRIPTIONAL REGULATOR"/>
    <property type="match status" value="1"/>
</dbReference>
<feature type="domain" description="HTH merR-type" evidence="6">
    <location>
        <begin position="5"/>
        <end position="81"/>
    </location>
</feature>
<evidence type="ECO:0000256" key="3">
    <source>
        <dbReference type="ARBA" id="ARBA00023125"/>
    </source>
</evidence>
<reference evidence="8" key="1">
    <citation type="journal article" date="2019" name="Int. J. Syst. Evol. Microbiol.">
        <title>The Global Catalogue of Microorganisms (GCM) 10K type strain sequencing project: providing services to taxonomists for standard genome sequencing and annotation.</title>
        <authorList>
            <consortium name="The Broad Institute Genomics Platform"/>
            <consortium name="The Broad Institute Genome Sequencing Center for Infectious Disease"/>
            <person name="Wu L."/>
            <person name="Ma J."/>
        </authorList>
    </citation>
    <scope>NUCLEOTIDE SEQUENCE [LARGE SCALE GENOMIC DNA]</scope>
    <source>
        <strain evidence="8">CGMCC 1.12286</strain>
    </source>
</reference>
<protein>
    <submittedName>
        <fullName evidence="7">MerR family transcriptional regulator</fullName>
    </submittedName>
</protein>
<dbReference type="Proteomes" id="UP001597079">
    <property type="component" value="Unassembled WGS sequence"/>
</dbReference>
<comment type="caution">
    <text evidence="7">The sequence shown here is derived from an EMBL/GenBank/DDBJ whole genome shotgun (WGS) entry which is preliminary data.</text>
</comment>
<sequence length="248" mass="28666">MQEQIFTIQQVAEELNLSPTSLRNWEKELEGIIKIERTAPRRENQEGDRYYTRHDIDAFKLVQKLRDDGFNFKAIRTMFEHMQNTSGSLPAIVQDVALVSESSSSTPSRLPDEQVMDIARAVASVLMPAINEIAIGRETLALGEGERQDRFLAEARNVIEESARQSKEKIEQMREVSQTLLNSSRDEQEVFLKRLEELIEADSRKREEQVEAAIKKMTDIRETMTREVEQILSDDKKKTGFFSKLFNR</sequence>
<evidence type="ECO:0000313" key="8">
    <source>
        <dbReference type="Proteomes" id="UP001597079"/>
    </source>
</evidence>
<keyword evidence="5" id="KW-0175">Coiled coil</keyword>
<name>A0ABW4JFZ9_9BACL</name>
<dbReference type="SUPFAM" id="SSF46955">
    <property type="entry name" value="Putative DNA-binding domain"/>
    <property type="match status" value="1"/>
</dbReference>
<evidence type="ECO:0000256" key="2">
    <source>
        <dbReference type="ARBA" id="ARBA00023015"/>
    </source>
</evidence>
<dbReference type="Pfam" id="PF13411">
    <property type="entry name" value="MerR_1"/>
    <property type="match status" value="1"/>
</dbReference>
<evidence type="ECO:0000256" key="5">
    <source>
        <dbReference type="SAM" id="Coils"/>
    </source>
</evidence>
<evidence type="ECO:0000256" key="4">
    <source>
        <dbReference type="ARBA" id="ARBA00023163"/>
    </source>
</evidence>
<keyword evidence="2" id="KW-0805">Transcription regulation</keyword>
<organism evidence="7 8">
    <name type="scientific">Alicyclobacillus fodiniaquatilis</name>
    <dbReference type="NCBI Taxonomy" id="1661150"/>
    <lineage>
        <taxon>Bacteria</taxon>
        <taxon>Bacillati</taxon>
        <taxon>Bacillota</taxon>
        <taxon>Bacilli</taxon>
        <taxon>Bacillales</taxon>
        <taxon>Alicyclobacillaceae</taxon>
        <taxon>Alicyclobacillus</taxon>
    </lineage>
</organism>
<keyword evidence="4" id="KW-0804">Transcription</keyword>
<dbReference type="InterPro" id="IPR009061">
    <property type="entry name" value="DNA-bd_dom_put_sf"/>
</dbReference>
<dbReference type="EMBL" id="JBHUCX010000023">
    <property type="protein sequence ID" value="MFD1674865.1"/>
    <property type="molecule type" value="Genomic_DNA"/>
</dbReference>
<keyword evidence="1" id="KW-0678">Repressor</keyword>
<dbReference type="RefSeq" id="WP_377942739.1">
    <property type="nucleotide sequence ID" value="NZ_JBHUCX010000023.1"/>
</dbReference>
<dbReference type="PANTHER" id="PTHR30204">
    <property type="entry name" value="REDOX-CYCLING DRUG-SENSING TRANSCRIPTIONAL ACTIVATOR SOXR"/>
    <property type="match status" value="1"/>
</dbReference>
<dbReference type="InterPro" id="IPR047057">
    <property type="entry name" value="MerR_fam"/>
</dbReference>
<proteinExistence type="predicted"/>
<evidence type="ECO:0000259" key="6">
    <source>
        <dbReference type="PROSITE" id="PS50937"/>
    </source>
</evidence>
<keyword evidence="3" id="KW-0238">DNA-binding</keyword>
<gene>
    <name evidence="7" type="ORF">ACFSB2_09155</name>
</gene>
<dbReference type="SMART" id="SM00422">
    <property type="entry name" value="HTH_MERR"/>
    <property type="match status" value="1"/>
</dbReference>
<dbReference type="Gene3D" id="1.10.1660.10">
    <property type="match status" value="1"/>
</dbReference>